<dbReference type="SUPFAM" id="SSF69572">
    <property type="entry name" value="Activating enzymes of the ubiquitin-like proteins"/>
    <property type="match status" value="1"/>
</dbReference>
<dbReference type="NCBIfam" id="NF004281">
    <property type="entry name" value="PRK05690.1"/>
    <property type="match status" value="1"/>
</dbReference>
<feature type="binding site" evidence="12">
    <location>
        <position position="219"/>
    </location>
    <ligand>
        <name>Zn(2+)</name>
        <dbReference type="ChEBI" id="CHEBI:29105"/>
    </ligand>
</feature>
<dbReference type="PANTHER" id="PTHR10953:SF102">
    <property type="entry name" value="ADENYLYLTRANSFERASE AND SULFURTRANSFERASE MOCS3"/>
    <property type="match status" value="1"/>
</dbReference>
<keyword evidence="9 12" id="KW-0067">ATP-binding</keyword>
<evidence type="ECO:0000256" key="12">
    <source>
        <dbReference type="HAMAP-Rule" id="MF_03049"/>
    </source>
</evidence>
<dbReference type="AlphaFoldDB" id="A0A9W8IPR8"/>
<dbReference type="EMBL" id="JANBUY010000054">
    <property type="protein sequence ID" value="KAJ2865703.1"/>
    <property type="molecule type" value="Genomic_DNA"/>
</dbReference>
<name>A0A9W8IPR8_9FUNG</name>
<protein>
    <recommendedName>
        <fullName evidence="11">Needs CLA4 to survive protein 3</fullName>
    </recommendedName>
</protein>
<dbReference type="FunFam" id="3.40.50.720:FF:000033">
    <property type="entry name" value="Adenylyltransferase and sulfurtransferase MOCS3"/>
    <property type="match status" value="1"/>
</dbReference>
<dbReference type="InterPro" id="IPR045886">
    <property type="entry name" value="ThiF/MoeB/HesA"/>
</dbReference>
<dbReference type="SMART" id="SM00450">
    <property type="entry name" value="RHOD"/>
    <property type="match status" value="1"/>
</dbReference>
<dbReference type="InterPro" id="IPR036873">
    <property type="entry name" value="Rhodanese-like_dom_sf"/>
</dbReference>
<reference evidence="14" key="1">
    <citation type="submission" date="2022-07" db="EMBL/GenBank/DDBJ databases">
        <title>Phylogenomic reconstructions and comparative analyses of Kickxellomycotina fungi.</title>
        <authorList>
            <person name="Reynolds N.K."/>
            <person name="Stajich J.E."/>
            <person name="Barry K."/>
            <person name="Grigoriev I.V."/>
            <person name="Crous P."/>
            <person name="Smith M.E."/>
        </authorList>
    </citation>
    <scope>NUCLEOTIDE SEQUENCE</scope>
    <source>
        <strain evidence="14">RSA 476</strain>
    </source>
</reference>
<dbReference type="Gene3D" id="3.40.50.720">
    <property type="entry name" value="NAD(P)-binding Rossmann-like Domain"/>
    <property type="match status" value="1"/>
</dbReference>
<dbReference type="FunFam" id="3.40.250.10:FF:000014">
    <property type="entry name" value="Adenylyltransferase and sulfurtransferase MOCS3"/>
    <property type="match status" value="1"/>
</dbReference>
<keyword evidence="8 12" id="KW-0862">Zinc</keyword>
<dbReference type="GO" id="GO:0042292">
    <property type="term" value="F:URM1 activating enzyme activity"/>
    <property type="evidence" value="ECO:0007669"/>
    <property type="project" value="TreeGrafter"/>
</dbReference>
<feature type="binding site" evidence="12">
    <location>
        <begin position="175"/>
        <end position="176"/>
    </location>
    <ligand>
        <name>ATP</name>
        <dbReference type="ChEBI" id="CHEBI:30616"/>
    </ligand>
</feature>
<organism evidence="14 15">
    <name type="scientific">Coemansia aciculifera</name>
    <dbReference type="NCBI Taxonomy" id="417176"/>
    <lineage>
        <taxon>Eukaryota</taxon>
        <taxon>Fungi</taxon>
        <taxon>Fungi incertae sedis</taxon>
        <taxon>Zoopagomycota</taxon>
        <taxon>Kickxellomycotina</taxon>
        <taxon>Kickxellomycetes</taxon>
        <taxon>Kickxellales</taxon>
        <taxon>Kickxellaceae</taxon>
        <taxon>Coemansia</taxon>
    </lineage>
</organism>
<dbReference type="InterPro" id="IPR001763">
    <property type="entry name" value="Rhodanese-like_dom"/>
</dbReference>
<evidence type="ECO:0000256" key="3">
    <source>
        <dbReference type="ARBA" id="ARBA00022679"/>
    </source>
</evidence>
<evidence type="ECO:0000256" key="2">
    <source>
        <dbReference type="ARBA" id="ARBA00022490"/>
    </source>
</evidence>
<dbReference type="PROSITE" id="PS50206">
    <property type="entry name" value="RHODANESE_3"/>
    <property type="match status" value="1"/>
</dbReference>
<dbReference type="GO" id="GO:0004792">
    <property type="term" value="F:thiosulfate-cyanide sulfurtransferase activity"/>
    <property type="evidence" value="ECO:0007669"/>
    <property type="project" value="TreeGrafter"/>
</dbReference>
<keyword evidence="2 12" id="KW-0963">Cytoplasm</keyword>
<feature type="binding site" evidence="12">
    <location>
        <position position="131"/>
    </location>
    <ligand>
        <name>ATP</name>
        <dbReference type="ChEBI" id="CHEBI:30616"/>
    </ligand>
</feature>
<feature type="binding site" evidence="12">
    <location>
        <position position="295"/>
    </location>
    <ligand>
        <name>Zn(2+)</name>
        <dbReference type="ChEBI" id="CHEBI:29105"/>
    </ligand>
</feature>
<feature type="active site" description="Cysteine persulfide intermediate; for sulfurtransferase activity" evidence="12">
    <location>
        <position position="398"/>
    </location>
</feature>
<feature type="active site" description="Glycyl thioester intermediate; for adenylyltransferase activity" evidence="12">
    <location>
        <position position="233"/>
    </location>
</feature>
<dbReference type="InterPro" id="IPR035985">
    <property type="entry name" value="Ubiquitin-activating_enz"/>
</dbReference>
<comment type="caution">
    <text evidence="14">The sequence shown here is derived from an EMBL/GenBank/DDBJ whole genome shotgun (WGS) entry which is preliminary data.</text>
</comment>
<feature type="binding site" evidence="12">
    <location>
        <position position="216"/>
    </location>
    <ligand>
        <name>Zn(2+)</name>
        <dbReference type="ChEBI" id="CHEBI:29105"/>
    </ligand>
</feature>
<evidence type="ECO:0000313" key="15">
    <source>
        <dbReference type="Proteomes" id="UP001140074"/>
    </source>
</evidence>
<evidence type="ECO:0000256" key="11">
    <source>
        <dbReference type="ARBA" id="ARBA00075323"/>
    </source>
</evidence>
<evidence type="ECO:0000256" key="7">
    <source>
        <dbReference type="ARBA" id="ARBA00022786"/>
    </source>
</evidence>
<dbReference type="GO" id="GO:0046872">
    <property type="term" value="F:metal ion binding"/>
    <property type="evidence" value="ECO:0007669"/>
    <property type="project" value="UniProtKB-KW"/>
</dbReference>
<evidence type="ECO:0000256" key="8">
    <source>
        <dbReference type="ARBA" id="ARBA00022833"/>
    </source>
</evidence>
<evidence type="ECO:0000256" key="10">
    <source>
        <dbReference type="ARBA" id="ARBA00023268"/>
    </source>
</evidence>
<evidence type="ECO:0000256" key="5">
    <source>
        <dbReference type="ARBA" id="ARBA00022723"/>
    </source>
</evidence>
<dbReference type="Pfam" id="PF00581">
    <property type="entry name" value="Rhodanese"/>
    <property type="match status" value="1"/>
</dbReference>
<keyword evidence="15" id="KW-1185">Reference proteome</keyword>
<dbReference type="InterPro" id="IPR000594">
    <property type="entry name" value="ThiF_NAD_FAD-bd"/>
</dbReference>
<dbReference type="HAMAP" id="MF_03049">
    <property type="entry name" value="MOCS3_Uba4"/>
    <property type="match status" value="1"/>
</dbReference>
<dbReference type="PANTHER" id="PTHR10953">
    <property type="entry name" value="UBIQUITIN-ACTIVATING ENZYME E1"/>
    <property type="match status" value="1"/>
</dbReference>
<dbReference type="GO" id="GO:0002143">
    <property type="term" value="P:tRNA wobble position uridine thiolation"/>
    <property type="evidence" value="ECO:0007669"/>
    <property type="project" value="InterPro"/>
</dbReference>
<dbReference type="GO" id="GO:0005829">
    <property type="term" value="C:cytosol"/>
    <property type="evidence" value="ECO:0007669"/>
    <property type="project" value="UniProtKB-SubCell"/>
</dbReference>
<accession>A0A9W8IPR8</accession>
<evidence type="ECO:0000313" key="14">
    <source>
        <dbReference type="EMBL" id="KAJ2865703.1"/>
    </source>
</evidence>
<dbReference type="CDD" id="cd00757">
    <property type="entry name" value="ThiF_MoeB_HesA_family"/>
    <property type="match status" value="1"/>
</dbReference>
<keyword evidence="10 12" id="KW-0511">Multifunctional enzyme</keyword>
<comment type="cofactor">
    <cofactor evidence="12">
        <name>Zn(2+)</name>
        <dbReference type="ChEBI" id="CHEBI:29105"/>
    </cofactor>
    <text evidence="12">Binds 1 zinc ion per subunit.</text>
</comment>
<feature type="binding site" evidence="12">
    <location>
        <position position="86"/>
    </location>
    <ligand>
        <name>ATP</name>
        <dbReference type="ChEBI" id="CHEBI:30616"/>
    </ligand>
</feature>
<sequence>MDSRKRICELKARLSCIRNEELEIMNELCALEAAENTVSAAKALAEDKLSLEEIRRYSRQLLVPEIGTKGQRQLRDSSVLVVGTGGLGSPCALYLAAMGVGTLGLVDHDTVDYSNLHRQIIHTEAACGVSKVVSACTGLSRLNPLCRVRAHDVLLDSSNAKEIMRGYDLVVDATDNAATRYLINDACVMLNLPLVSGSAVRLDGQLTVYNYNGGPCYRCLFPTPPPVDAMANCSETGVLGVVPGVIGCLQAMEVVKVLTGRKAAEDPNLLIFSYKSQPHFRSIKLRSRKPTCAVCGDIPTVKELVDYAAFCGSGPNDNAPDWKILDDPSQRVSCTEYNRVASDSMAKHLLLDVRDEVQFDICSLPNSLNIPIDQFDQRRDELEQAIRELDGAPVYTVCRRGNLSQLAVVYIRNKLGYNQCYDIAKGLVGWQHEVDSDFPAY</sequence>
<dbReference type="GO" id="GO:0005524">
    <property type="term" value="F:ATP binding"/>
    <property type="evidence" value="ECO:0007669"/>
    <property type="project" value="UniProtKB-KW"/>
</dbReference>
<dbReference type="Gene3D" id="3.40.250.10">
    <property type="entry name" value="Rhodanese-like domain"/>
    <property type="match status" value="1"/>
</dbReference>
<comment type="similarity">
    <text evidence="12">In the N-terminal section; belongs to the HesA/MoeB/ThiF family. UBA4 subfamily.</text>
</comment>
<dbReference type="Proteomes" id="UP001140074">
    <property type="component" value="Unassembled WGS sequence"/>
</dbReference>
<feature type="binding site" evidence="12">
    <location>
        <begin position="114"/>
        <end position="118"/>
    </location>
    <ligand>
        <name>ATP</name>
        <dbReference type="ChEBI" id="CHEBI:30616"/>
    </ligand>
</feature>
<dbReference type="Pfam" id="PF00899">
    <property type="entry name" value="ThiF"/>
    <property type="match status" value="1"/>
</dbReference>
<gene>
    <name evidence="12" type="primary">UBA4</name>
    <name evidence="14" type="ORF">GGH94_002064</name>
</gene>
<evidence type="ECO:0000256" key="6">
    <source>
        <dbReference type="ARBA" id="ARBA00022741"/>
    </source>
</evidence>
<keyword evidence="3 12" id="KW-0808">Transferase</keyword>
<dbReference type="InterPro" id="IPR028885">
    <property type="entry name" value="MOCS3/Uba4"/>
</dbReference>
<evidence type="ECO:0000259" key="13">
    <source>
        <dbReference type="PROSITE" id="PS50206"/>
    </source>
</evidence>
<keyword evidence="7" id="KW-0833">Ubl conjugation pathway</keyword>
<comment type="pathway">
    <text evidence="12">tRNA modification; 5-methoxycarbonylmethyl-2-thiouridine-tRNA biosynthesis.</text>
</comment>
<dbReference type="GO" id="GO:0070566">
    <property type="term" value="F:adenylyltransferase activity"/>
    <property type="evidence" value="ECO:0007669"/>
    <property type="project" value="InterPro"/>
</dbReference>
<proteinExistence type="inferred from homology"/>
<keyword evidence="6 12" id="KW-0547">Nucleotide-binding</keyword>
<evidence type="ECO:0000256" key="1">
    <source>
        <dbReference type="ARBA" id="ARBA00004514"/>
    </source>
</evidence>
<feature type="binding site" evidence="12">
    <location>
        <position position="107"/>
    </location>
    <ligand>
        <name>ATP</name>
        <dbReference type="ChEBI" id="CHEBI:30616"/>
    </ligand>
</feature>
<evidence type="ECO:0000256" key="9">
    <source>
        <dbReference type="ARBA" id="ARBA00022840"/>
    </source>
</evidence>
<keyword evidence="5 12" id="KW-0479">Metal-binding</keyword>
<feature type="domain" description="Rhodanese" evidence="13">
    <location>
        <begin position="344"/>
        <end position="439"/>
    </location>
</feature>
<evidence type="ECO:0000256" key="4">
    <source>
        <dbReference type="ARBA" id="ARBA00022694"/>
    </source>
</evidence>
<dbReference type="GO" id="GO:0032447">
    <property type="term" value="P:protein urmylation"/>
    <property type="evidence" value="ECO:0007669"/>
    <property type="project" value="TreeGrafter"/>
</dbReference>
<feature type="binding site" evidence="12">
    <location>
        <position position="292"/>
    </location>
    <ligand>
        <name>Zn(2+)</name>
        <dbReference type="ChEBI" id="CHEBI:29105"/>
    </ligand>
</feature>
<keyword evidence="4 12" id="KW-0819">tRNA processing</keyword>
<comment type="subcellular location">
    <subcellularLocation>
        <location evidence="1">Cytoplasm</location>
        <location evidence="1">Cytosol</location>
    </subcellularLocation>
</comment>